<dbReference type="AlphaFoldDB" id="A0AAQ0JL36"/>
<gene>
    <name evidence="1" type="ORF">DPR02_08860</name>
</gene>
<name>A0AAQ0JL36_BURCE</name>
<evidence type="ECO:0000313" key="1">
    <source>
        <dbReference type="EMBL" id="RAQ13044.1"/>
    </source>
</evidence>
<reference evidence="1 2" key="1">
    <citation type="submission" date="2018-06" db="EMBL/GenBank/DDBJ databases">
        <title>Towards the identification of Burkholderia cepacia strain which caused fatal septicemia.</title>
        <authorList>
            <person name="Bui L.A.T."/>
            <person name="Zakharova I.B."/>
            <person name="Shpak I.M."/>
            <person name="Teteryatnikova N."/>
            <person name="Ustinov D.V."/>
            <person name="Kuzyutina Y.A."/>
            <person name="Nguyen H.N."/>
            <person name="Antonov A.S."/>
            <person name="Avdyusheva E.F."/>
            <person name="Victorov D.V."/>
        </authorList>
    </citation>
    <scope>NUCLEOTIDE SEQUENCE [LARGE SCALE GENOMIC DNA]</scope>
    <source>
        <strain evidence="1 2">PT02</strain>
    </source>
</reference>
<protein>
    <submittedName>
        <fullName evidence="1">Uncharacterized protein</fullName>
    </submittedName>
</protein>
<dbReference type="EMBL" id="QLUZ01000004">
    <property type="protein sequence ID" value="RAQ13044.1"/>
    <property type="molecule type" value="Genomic_DNA"/>
</dbReference>
<evidence type="ECO:0000313" key="2">
    <source>
        <dbReference type="Proteomes" id="UP000248899"/>
    </source>
</evidence>
<proteinExistence type="predicted"/>
<accession>A0AAQ0JL36</accession>
<dbReference type="Proteomes" id="UP000248899">
    <property type="component" value="Unassembled WGS sequence"/>
</dbReference>
<sequence>MKIYVDERGFVHAEVPNESEILGDFLSGDIQGSVYAADEYINACISVENGDVKKWEGTGNAHTVIIEEDGVEIFNEYTEQSMRIIGIRNFRVYLEEWKKYLLDSKSLNQ</sequence>
<dbReference type="RefSeq" id="WP_081072382.1">
    <property type="nucleotide sequence ID" value="NZ_CP045236.1"/>
</dbReference>
<organism evidence="1 2">
    <name type="scientific">Burkholderia cepacia</name>
    <name type="common">Pseudomonas cepacia</name>
    <dbReference type="NCBI Taxonomy" id="292"/>
    <lineage>
        <taxon>Bacteria</taxon>
        <taxon>Pseudomonadati</taxon>
        <taxon>Pseudomonadota</taxon>
        <taxon>Betaproteobacteria</taxon>
        <taxon>Burkholderiales</taxon>
        <taxon>Burkholderiaceae</taxon>
        <taxon>Burkholderia</taxon>
        <taxon>Burkholderia cepacia complex</taxon>
    </lineage>
</organism>
<comment type="caution">
    <text evidence="1">The sequence shown here is derived from an EMBL/GenBank/DDBJ whole genome shotgun (WGS) entry which is preliminary data.</text>
</comment>
<dbReference type="GeneID" id="56663288"/>